<accession>A0ABU3WV65</accession>
<reference evidence="1 2" key="1">
    <citation type="submission" date="2019-10" db="EMBL/GenBank/DDBJ databases">
        <title>Draft Genome Assembly of Rhodococcus zopfii DSM44189.</title>
        <authorList>
            <person name="Sutton J.M."/>
            <person name="Akob D.M."/>
            <person name="Bushman T.J."/>
        </authorList>
    </citation>
    <scope>NUCLEOTIDE SEQUENCE [LARGE SCALE GENOMIC DNA]</scope>
    <source>
        <strain evidence="1 2">DSM 44189</strain>
    </source>
</reference>
<gene>
    <name evidence="1" type="ORF">F8M49_24755</name>
</gene>
<keyword evidence="2" id="KW-1185">Reference proteome</keyword>
<organism evidence="1 2">
    <name type="scientific">Rhodococcus zopfii</name>
    <dbReference type="NCBI Taxonomy" id="43772"/>
    <lineage>
        <taxon>Bacteria</taxon>
        <taxon>Bacillati</taxon>
        <taxon>Actinomycetota</taxon>
        <taxon>Actinomycetes</taxon>
        <taxon>Mycobacteriales</taxon>
        <taxon>Nocardiaceae</taxon>
        <taxon>Rhodococcus</taxon>
    </lineage>
</organism>
<name>A0ABU3WV65_9NOCA</name>
<comment type="caution">
    <text evidence="1">The sequence shown here is derived from an EMBL/GenBank/DDBJ whole genome shotgun (WGS) entry which is preliminary data.</text>
</comment>
<evidence type="ECO:0000313" key="2">
    <source>
        <dbReference type="Proteomes" id="UP001275440"/>
    </source>
</evidence>
<protein>
    <submittedName>
        <fullName evidence="1">Uncharacterized protein</fullName>
    </submittedName>
</protein>
<sequence>MTTNSSVAVAETLRAVLEHTGRRGDDVTITLEGTELTGPASVVRHKLAAVLYDILHARHGMPASARRRPQWSDEALAPKPANGSRMELTLLQEFADRTFVVRRPLVEERADSVVYLQNGVRVRTTRDKAVRFHGSEVDIRLQHHSSAVSPGFFYVYGPSSFDESRYREKETRVYLSIGDPDAAVRLFVDVVRCLDVWGIDFDVKLLTCPADYPRSDSMVLYVDQDPDEICDAVHAWSTEYRDHFVAGSLLTRQCHPGISTAQEPPVNFDDPTLRNLSFGQHRSLMIADAMIEFATTGGTLDAALERSALVFGVHPHDYSSNLPVEAPC</sequence>
<dbReference type="Proteomes" id="UP001275440">
    <property type="component" value="Unassembled WGS sequence"/>
</dbReference>
<evidence type="ECO:0000313" key="1">
    <source>
        <dbReference type="EMBL" id="MDV2477798.1"/>
    </source>
</evidence>
<proteinExistence type="predicted"/>
<dbReference type="InterPro" id="IPR040871">
    <property type="entry name" value="HopA1"/>
</dbReference>
<dbReference type="Pfam" id="PF17914">
    <property type="entry name" value="HopA1"/>
    <property type="match status" value="1"/>
</dbReference>
<dbReference type="EMBL" id="WBMO01000005">
    <property type="protein sequence ID" value="MDV2477798.1"/>
    <property type="molecule type" value="Genomic_DNA"/>
</dbReference>